<comment type="catalytic activity">
    <reaction evidence="4">
        <text>ADP-D-glycero-beta-D-manno-heptose = ADP-L-glycero-beta-D-manno-heptose</text>
        <dbReference type="Rhea" id="RHEA:17577"/>
        <dbReference type="ChEBI" id="CHEBI:59967"/>
        <dbReference type="ChEBI" id="CHEBI:61506"/>
        <dbReference type="EC" id="5.1.3.20"/>
    </reaction>
</comment>
<evidence type="ECO:0000259" key="5">
    <source>
        <dbReference type="Pfam" id="PF01370"/>
    </source>
</evidence>
<keyword evidence="3 4" id="KW-0119">Carbohydrate metabolism</keyword>
<feature type="domain" description="NAD-dependent epimerase/dehydratase" evidence="5">
    <location>
        <begin position="10"/>
        <end position="257"/>
    </location>
</feature>
<dbReference type="AlphaFoldDB" id="Q2W9S5"/>
<feature type="binding site" evidence="4">
    <location>
        <position position="183"/>
    </location>
    <ligand>
        <name>substrate</name>
    </ligand>
</feature>
<dbReference type="Gene3D" id="3.40.50.720">
    <property type="entry name" value="NAD(P)-binding Rossmann-like Domain"/>
    <property type="match status" value="1"/>
</dbReference>
<keyword evidence="7" id="KW-1185">Reference proteome</keyword>
<dbReference type="EMBL" id="AP007255">
    <property type="protein sequence ID" value="BAE49400.1"/>
    <property type="molecule type" value="Genomic_DNA"/>
</dbReference>
<dbReference type="CDD" id="cd05248">
    <property type="entry name" value="ADP_GME_SDR_e"/>
    <property type="match status" value="1"/>
</dbReference>
<feature type="binding site" evidence="4">
    <location>
        <position position="201"/>
    </location>
    <ligand>
        <name>substrate</name>
    </ligand>
</feature>
<evidence type="ECO:0000256" key="2">
    <source>
        <dbReference type="ARBA" id="ARBA00023235"/>
    </source>
</evidence>
<sequence>MIPLAESLMILVTGGAGFIGSNILAALEEKGAGKLVVCDRLRSGTKWQNIAKRELADIVHPEQIFDFLEANAKHMEVVIHMGAISATTETDADKILANNFSLSLALWKWCALHDVRFIYASSAATYGDGTQGFDDDGSMEHLAHLRPLNAYGWSKHLFDRRVARKVWAGSRKPPQWAGLKFFNVYGPNEYHKGGQQSVVAQVYPHAEKNAAYQLFRSHNPKYPDGGQLRDFIWIGDVVDVVMWLVENPKVSGLFNVGTGKARSFLDLANAVYRAVGREPQIKFRDTPIEIRDKYQYFTQAKMERLHRAGYSKPFTSLEDGVEQYVKRYLASGDAYR</sequence>
<dbReference type="STRING" id="342108.amb0596"/>
<comment type="domain">
    <text evidence="4">Contains a large N-terminal NADP-binding domain, and a smaller C-terminal substrate-binding domain.</text>
</comment>
<dbReference type="InterPro" id="IPR011912">
    <property type="entry name" value="Heptose_epim"/>
</dbReference>
<feature type="binding site" evidence="4">
    <location>
        <position position="194"/>
    </location>
    <ligand>
        <name>substrate</name>
    </ligand>
</feature>
<dbReference type="Proteomes" id="UP000007058">
    <property type="component" value="Chromosome"/>
</dbReference>
<evidence type="ECO:0000256" key="4">
    <source>
        <dbReference type="HAMAP-Rule" id="MF_01601"/>
    </source>
</evidence>
<gene>
    <name evidence="4" type="primary">hldD</name>
    <name evidence="6" type="ordered locus">amb0596</name>
</gene>
<feature type="binding site" evidence="4">
    <location>
        <begin position="81"/>
        <end position="85"/>
    </location>
    <ligand>
        <name>NADP(+)</name>
        <dbReference type="ChEBI" id="CHEBI:58349"/>
    </ligand>
</feature>
<feature type="binding site" evidence="4">
    <location>
        <position position="294"/>
    </location>
    <ligand>
        <name>substrate</name>
    </ligand>
</feature>
<evidence type="ECO:0000256" key="1">
    <source>
        <dbReference type="ARBA" id="ARBA00022857"/>
    </source>
</evidence>
<protein>
    <recommendedName>
        <fullName evidence="4">ADP-L-glycero-D-manno-heptose-6-epimerase</fullName>
        <ecNumber evidence="4">5.1.3.20</ecNumber>
    </recommendedName>
    <alternativeName>
        <fullName evidence="4">ADP-L-glycero-beta-D-manno-heptose-6-epimerase</fullName>
        <shortName evidence="4">ADP-glyceromanno-heptose 6-epimerase</shortName>
        <shortName evidence="4">ADP-hep 6-epimerase</shortName>
        <shortName evidence="4">AGME</shortName>
    </alternativeName>
</protein>
<comment type="caution">
    <text evidence="4">Lacks conserved residue(s) required for the propagation of feature annotation.</text>
</comment>
<dbReference type="KEGG" id="mag:amb0596"/>
<dbReference type="InterPro" id="IPR001509">
    <property type="entry name" value="Epimerase_deHydtase"/>
</dbReference>
<comment type="subunit">
    <text evidence="4">Homopentamer.</text>
</comment>
<keyword evidence="2 4" id="KW-0413">Isomerase</keyword>
<dbReference type="HOGENOM" id="CLU_007383_1_3_5"/>
<dbReference type="GO" id="GO:0008712">
    <property type="term" value="F:ADP-glyceromanno-heptose 6-epimerase activity"/>
    <property type="evidence" value="ECO:0007669"/>
    <property type="project" value="UniProtKB-UniRule"/>
</dbReference>
<keyword evidence="1 4" id="KW-0521">NADP</keyword>
<dbReference type="PANTHER" id="PTHR43103:SF3">
    <property type="entry name" value="ADP-L-GLYCERO-D-MANNO-HEPTOSE-6-EPIMERASE"/>
    <property type="match status" value="1"/>
</dbReference>
<dbReference type="GO" id="GO:0097171">
    <property type="term" value="P:ADP-L-glycero-beta-D-manno-heptose biosynthetic process"/>
    <property type="evidence" value="ECO:0007669"/>
    <property type="project" value="UniProtKB-UniPathway"/>
</dbReference>
<comment type="function">
    <text evidence="4">Catalyzes the interconversion between ADP-D-glycero-beta-D-manno-heptose and ADP-L-glycero-beta-D-manno-heptose via an epimerization at carbon 6 of the heptose.</text>
</comment>
<comment type="pathway">
    <text evidence="4">Nucleotide-sugar biosynthesis; ADP-L-glycero-beta-D-manno-heptose biosynthesis; ADP-L-glycero-beta-D-manno-heptose from D-glycero-beta-D-manno-heptose 7-phosphate: step 4/4.</text>
</comment>
<dbReference type="SUPFAM" id="SSF51735">
    <property type="entry name" value="NAD(P)-binding Rossmann-fold domains"/>
    <property type="match status" value="1"/>
</dbReference>
<comment type="similarity">
    <text evidence="4">Belongs to the NAD(P)-dependent epimerase/dehydratase family. HldD subfamily.</text>
</comment>
<feature type="active site" description="Proton acceptor" evidence="4">
    <location>
        <position position="192"/>
    </location>
</feature>
<reference evidence="6 7" key="1">
    <citation type="journal article" date="2005" name="DNA Res.">
        <title>Complete genome sequence of the facultative anaerobic magnetotactic bacterium Magnetospirillum sp. strain AMB-1.</title>
        <authorList>
            <person name="Matsunaga T."/>
            <person name="Okamura Y."/>
            <person name="Fukuda Y."/>
            <person name="Wahyudi A.T."/>
            <person name="Murase Y."/>
            <person name="Takeyama H."/>
        </authorList>
    </citation>
    <scope>NUCLEOTIDE SEQUENCE [LARGE SCALE GENOMIC DNA]</scope>
    <source>
        <strain evidence="7">ATCC 700264 / AMB-1</strain>
    </source>
</reference>
<feature type="binding site" evidence="4">
    <location>
        <begin position="18"/>
        <end position="19"/>
    </location>
    <ligand>
        <name>NADP(+)</name>
        <dbReference type="ChEBI" id="CHEBI:58349"/>
    </ligand>
</feature>
<feature type="binding site" evidence="4">
    <location>
        <position position="229"/>
    </location>
    <ligand>
        <name>substrate</name>
    </ligand>
</feature>
<feature type="binding site" evidence="4">
    <location>
        <position position="98"/>
    </location>
    <ligand>
        <name>NADP(+)</name>
        <dbReference type="ChEBI" id="CHEBI:58349"/>
    </ligand>
</feature>
<organism evidence="6 7">
    <name type="scientific">Paramagnetospirillum magneticum (strain ATCC 700264 / AMB-1)</name>
    <name type="common">Magnetospirillum magneticum</name>
    <dbReference type="NCBI Taxonomy" id="342108"/>
    <lineage>
        <taxon>Bacteria</taxon>
        <taxon>Pseudomonadati</taxon>
        <taxon>Pseudomonadota</taxon>
        <taxon>Alphaproteobacteria</taxon>
        <taxon>Rhodospirillales</taxon>
        <taxon>Magnetospirillaceae</taxon>
        <taxon>Paramagnetospirillum</taxon>
    </lineage>
</organism>
<comment type="cofactor">
    <cofactor evidence="4">
        <name>NADP(+)</name>
        <dbReference type="ChEBI" id="CHEBI:58349"/>
    </cofactor>
    <text evidence="4">Binds 1 NADP(+) per subunit.</text>
</comment>
<feature type="binding site" evidence="4">
    <location>
        <position position="192"/>
    </location>
    <ligand>
        <name>NADP(+)</name>
        <dbReference type="ChEBI" id="CHEBI:58349"/>
    </ligand>
</feature>
<dbReference type="NCBIfam" id="TIGR02197">
    <property type="entry name" value="heptose_epim"/>
    <property type="match status" value="1"/>
</dbReference>
<feature type="binding site" evidence="4">
    <location>
        <position position="46"/>
    </location>
    <ligand>
        <name>NADP(+)</name>
        <dbReference type="ChEBI" id="CHEBI:58349"/>
    </ligand>
</feature>
<evidence type="ECO:0000313" key="7">
    <source>
        <dbReference type="Proteomes" id="UP000007058"/>
    </source>
</evidence>
<dbReference type="InterPro" id="IPR036291">
    <property type="entry name" value="NAD(P)-bd_dom_sf"/>
</dbReference>
<dbReference type="GO" id="GO:0005975">
    <property type="term" value="P:carbohydrate metabolic process"/>
    <property type="evidence" value="ECO:0007669"/>
    <property type="project" value="UniProtKB-UniRule"/>
</dbReference>
<feature type="binding site" evidence="4">
    <location>
        <begin position="39"/>
        <end position="40"/>
    </location>
    <ligand>
        <name>NADP(+)</name>
        <dbReference type="ChEBI" id="CHEBI:58349"/>
    </ligand>
</feature>
<feature type="binding site" evidence="4">
    <location>
        <position position="184"/>
    </location>
    <ligand>
        <name>NADP(+)</name>
        <dbReference type="ChEBI" id="CHEBI:58349"/>
    </ligand>
</feature>
<feature type="active site" description="Proton acceptor" evidence="4">
    <location>
        <position position="151"/>
    </location>
</feature>
<dbReference type="GO" id="GO:0050661">
    <property type="term" value="F:NADP binding"/>
    <property type="evidence" value="ECO:0007669"/>
    <property type="project" value="InterPro"/>
</dbReference>
<dbReference type="HAMAP" id="MF_01601">
    <property type="entry name" value="Heptose_epimerase"/>
    <property type="match status" value="1"/>
</dbReference>
<dbReference type="EC" id="5.1.3.20" evidence="4"/>
<feature type="binding site" evidence="4">
    <location>
        <begin position="215"/>
        <end position="218"/>
    </location>
    <ligand>
        <name>substrate</name>
    </ligand>
</feature>
<dbReference type="Gene3D" id="3.90.25.10">
    <property type="entry name" value="UDP-galactose 4-epimerase, domain 1"/>
    <property type="match status" value="1"/>
</dbReference>
<proteinExistence type="inferred from homology"/>
<accession>Q2W9S5</accession>
<dbReference type="PANTHER" id="PTHR43103">
    <property type="entry name" value="NUCLEOSIDE-DIPHOSPHATE-SUGAR EPIMERASE"/>
    <property type="match status" value="1"/>
</dbReference>
<feature type="binding site" evidence="4">
    <location>
        <position position="155"/>
    </location>
    <ligand>
        <name>NADP(+)</name>
        <dbReference type="ChEBI" id="CHEBI:58349"/>
    </ligand>
</feature>
<evidence type="ECO:0000256" key="3">
    <source>
        <dbReference type="ARBA" id="ARBA00023277"/>
    </source>
</evidence>
<dbReference type="Pfam" id="PF01370">
    <property type="entry name" value="Epimerase"/>
    <property type="match status" value="1"/>
</dbReference>
<evidence type="ECO:0000313" key="6">
    <source>
        <dbReference type="EMBL" id="BAE49400.1"/>
    </source>
</evidence>
<name>Q2W9S5_PARM1</name>
<dbReference type="UniPathway" id="UPA00356">
    <property type="reaction ID" value="UER00440"/>
</dbReference>